<dbReference type="GO" id="GO:0017134">
    <property type="term" value="F:fibroblast growth factor binding"/>
    <property type="evidence" value="ECO:0007669"/>
    <property type="project" value="TreeGrafter"/>
</dbReference>
<gene>
    <name evidence="1" type="ORF">SVUK_LOCUS17943</name>
</gene>
<reference evidence="1 2" key="1">
    <citation type="submission" date="2018-11" db="EMBL/GenBank/DDBJ databases">
        <authorList>
            <consortium name="Pathogen Informatics"/>
        </authorList>
    </citation>
    <scope>NUCLEOTIDE SEQUENCE [LARGE SCALE GENOMIC DNA]</scope>
</reference>
<keyword evidence="2" id="KW-1185">Reference proteome</keyword>
<dbReference type="OrthoDB" id="2015434at2759"/>
<evidence type="ECO:0000313" key="2">
    <source>
        <dbReference type="Proteomes" id="UP000270094"/>
    </source>
</evidence>
<dbReference type="GO" id="GO:0000139">
    <property type="term" value="C:Golgi membrane"/>
    <property type="evidence" value="ECO:0007669"/>
    <property type="project" value="TreeGrafter"/>
</dbReference>
<dbReference type="PANTHER" id="PTHR11884:SF1">
    <property type="entry name" value="GOLGI APPARATUS PROTEIN 1"/>
    <property type="match status" value="1"/>
</dbReference>
<protein>
    <submittedName>
        <fullName evidence="1">Uncharacterized protein</fullName>
    </submittedName>
</protein>
<accession>A0A3P7LK07</accession>
<dbReference type="PANTHER" id="PTHR11884">
    <property type="entry name" value="SELECTIN LIGAND RELATED"/>
    <property type="match status" value="1"/>
</dbReference>
<dbReference type="InterPro" id="IPR039728">
    <property type="entry name" value="GLG1"/>
</dbReference>
<dbReference type="InterPro" id="IPR001893">
    <property type="entry name" value="Cys-rich_GLG1_repeat"/>
</dbReference>
<name>A0A3P7LK07_STRVU</name>
<evidence type="ECO:0000313" key="1">
    <source>
        <dbReference type="EMBL" id="VDM82945.1"/>
    </source>
</evidence>
<organism evidence="1 2">
    <name type="scientific">Strongylus vulgaris</name>
    <name type="common">Blood worm</name>
    <dbReference type="NCBI Taxonomy" id="40348"/>
    <lineage>
        <taxon>Eukaryota</taxon>
        <taxon>Metazoa</taxon>
        <taxon>Ecdysozoa</taxon>
        <taxon>Nematoda</taxon>
        <taxon>Chromadorea</taxon>
        <taxon>Rhabditida</taxon>
        <taxon>Rhabditina</taxon>
        <taxon>Rhabditomorpha</taxon>
        <taxon>Strongyloidea</taxon>
        <taxon>Strongylidae</taxon>
        <taxon>Strongylus</taxon>
    </lineage>
</organism>
<dbReference type="Proteomes" id="UP000270094">
    <property type="component" value="Unassembled WGS sequence"/>
</dbReference>
<feature type="non-terminal residue" evidence="1">
    <location>
        <position position="171"/>
    </location>
</feature>
<dbReference type="AlphaFoldDB" id="A0A3P7LK07"/>
<proteinExistence type="predicted"/>
<sequence length="171" mass="18996">MAATLTRQCEDLVWQFKVKLTQDDRFTTAAKNYCKDEMAKNPSMAKCADLVKPGYALSCMLDFVTNVTAATQCQAFLARTERLAFADFRLVGPFVEKCGPTVSQLGCGTLTPHSAHQGVKVPHTQGMALECLISQVVKHSKEKSDPLSLLDPTCRHEVMRLVEMQTDDFHL</sequence>
<dbReference type="EMBL" id="UYYB01120220">
    <property type="protein sequence ID" value="VDM82945.1"/>
    <property type="molecule type" value="Genomic_DNA"/>
</dbReference>
<dbReference type="Pfam" id="PF00839">
    <property type="entry name" value="Cys_rich_FGFR"/>
    <property type="match status" value="2"/>
</dbReference>